<keyword evidence="2" id="KW-0732">Signal</keyword>
<dbReference type="RefSeq" id="WP_127785386.1">
    <property type="nucleotide sequence ID" value="NZ_SACL01000001.1"/>
</dbReference>
<dbReference type="OrthoDB" id="7245822at2"/>
<comment type="caution">
    <text evidence="3">The sequence shown here is derived from an EMBL/GenBank/DDBJ whole genome shotgun (WGS) entry which is preliminary data.</text>
</comment>
<dbReference type="InterPro" id="IPR042100">
    <property type="entry name" value="Bug_dom1"/>
</dbReference>
<dbReference type="CDD" id="cd07012">
    <property type="entry name" value="PBP2_Bug_TTT"/>
    <property type="match status" value="1"/>
</dbReference>
<comment type="similarity">
    <text evidence="1">Belongs to the UPF0065 (bug) family.</text>
</comment>
<gene>
    <name evidence="3" type="ORF">EOD42_01915</name>
</gene>
<organism evidence="3 4">
    <name type="scientific">Rhodovarius crocodyli</name>
    <dbReference type="NCBI Taxonomy" id="1979269"/>
    <lineage>
        <taxon>Bacteria</taxon>
        <taxon>Pseudomonadati</taxon>
        <taxon>Pseudomonadota</taxon>
        <taxon>Alphaproteobacteria</taxon>
        <taxon>Acetobacterales</taxon>
        <taxon>Roseomonadaceae</taxon>
        <taxon>Rhodovarius</taxon>
    </lineage>
</organism>
<evidence type="ECO:0000313" key="3">
    <source>
        <dbReference type="EMBL" id="RVT98895.1"/>
    </source>
</evidence>
<name>A0A437MML8_9PROT</name>
<dbReference type="PANTHER" id="PTHR42928">
    <property type="entry name" value="TRICARBOXYLATE-BINDING PROTEIN"/>
    <property type="match status" value="1"/>
</dbReference>
<dbReference type="InterPro" id="IPR005064">
    <property type="entry name" value="BUG"/>
</dbReference>
<feature type="chain" id="PRO_5019534259" evidence="2">
    <location>
        <begin position="18"/>
        <end position="313"/>
    </location>
</feature>
<dbReference type="Pfam" id="PF03401">
    <property type="entry name" value="TctC"/>
    <property type="match status" value="1"/>
</dbReference>
<sequence>MRRLILAALLAASPAMAQEWRPESPITLISPYSPGSTDVMMRMLGEYWHSQTGASTVVVNRDGGSGVVGMRALAASPPDGRTLALTPMTAITVQPHMVRNLGISPANFAPVCGTHENIIGVVVRADSPIRSMAELVAAGRQRNLTFGSAGPNSLPFLGVWRVSKATGVEFTHLPFRGDPPHLNETLAGRLDFSTTVVSSASEFILSGRMRLLGVFSENRHPDFPDVPTMREQGIDALQFSQVGIYAPAGTPENVLNRLEELCRDGMRQEAVTRVARNARMVVRYVPRREFAAFVQSEYEAYREILRQLGVQPE</sequence>
<dbReference type="Proteomes" id="UP000282957">
    <property type="component" value="Unassembled WGS sequence"/>
</dbReference>
<dbReference type="AlphaFoldDB" id="A0A437MML8"/>
<dbReference type="PANTHER" id="PTHR42928:SF5">
    <property type="entry name" value="BLR1237 PROTEIN"/>
    <property type="match status" value="1"/>
</dbReference>
<keyword evidence="4" id="KW-1185">Reference proteome</keyword>
<reference evidence="3 4" key="1">
    <citation type="submission" date="2019-01" db="EMBL/GenBank/DDBJ databases">
        <authorList>
            <person name="Chen W.-M."/>
        </authorList>
    </citation>
    <scope>NUCLEOTIDE SEQUENCE [LARGE SCALE GENOMIC DNA]</scope>
    <source>
        <strain evidence="3 4">CCP-6</strain>
    </source>
</reference>
<protein>
    <submittedName>
        <fullName evidence="3">Tripartite tricarboxylate transporter substrate binding protein</fullName>
    </submittedName>
</protein>
<dbReference type="Gene3D" id="3.40.190.150">
    <property type="entry name" value="Bordetella uptake gene, domain 1"/>
    <property type="match status" value="1"/>
</dbReference>
<feature type="signal peptide" evidence="2">
    <location>
        <begin position="1"/>
        <end position="17"/>
    </location>
</feature>
<accession>A0A437MML8</accession>
<dbReference type="Gene3D" id="3.40.190.10">
    <property type="entry name" value="Periplasmic binding protein-like II"/>
    <property type="match status" value="1"/>
</dbReference>
<proteinExistence type="inferred from homology"/>
<dbReference type="PIRSF" id="PIRSF017082">
    <property type="entry name" value="YflP"/>
    <property type="match status" value="1"/>
</dbReference>
<evidence type="ECO:0000313" key="4">
    <source>
        <dbReference type="Proteomes" id="UP000282957"/>
    </source>
</evidence>
<evidence type="ECO:0000256" key="1">
    <source>
        <dbReference type="ARBA" id="ARBA00006987"/>
    </source>
</evidence>
<dbReference type="EMBL" id="SACL01000001">
    <property type="protein sequence ID" value="RVT98895.1"/>
    <property type="molecule type" value="Genomic_DNA"/>
</dbReference>
<dbReference type="SUPFAM" id="SSF53850">
    <property type="entry name" value="Periplasmic binding protein-like II"/>
    <property type="match status" value="1"/>
</dbReference>
<evidence type="ECO:0000256" key="2">
    <source>
        <dbReference type="SAM" id="SignalP"/>
    </source>
</evidence>